<evidence type="ECO:0000256" key="9">
    <source>
        <dbReference type="SAM" id="MobiDB-lite"/>
    </source>
</evidence>
<feature type="compositionally biased region" description="Low complexity" evidence="9">
    <location>
        <begin position="15"/>
        <end position="25"/>
    </location>
</feature>
<dbReference type="PANTHER" id="PTHR15641:SF1">
    <property type="entry name" value="ELONGATOR COMPLEX PROTEIN 5"/>
    <property type="match status" value="1"/>
</dbReference>
<evidence type="ECO:0000256" key="5">
    <source>
        <dbReference type="ARBA" id="ARBA00020264"/>
    </source>
</evidence>
<evidence type="ECO:0000256" key="2">
    <source>
        <dbReference type="ARBA" id="ARBA00004496"/>
    </source>
</evidence>
<evidence type="ECO:0000256" key="6">
    <source>
        <dbReference type="ARBA" id="ARBA00022490"/>
    </source>
</evidence>
<evidence type="ECO:0000313" key="11">
    <source>
        <dbReference type="Proteomes" id="UP000076842"/>
    </source>
</evidence>
<accession>A0A165FE98</accession>
<proteinExistence type="inferred from homology"/>
<dbReference type="EMBL" id="KV423975">
    <property type="protein sequence ID" value="KZT56619.1"/>
    <property type="molecule type" value="Genomic_DNA"/>
</dbReference>
<gene>
    <name evidence="10" type="ORF">CALCODRAFT_483862</name>
</gene>
<keyword evidence="11" id="KW-1185">Reference proteome</keyword>
<dbReference type="GO" id="GO:0002098">
    <property type="term" value="P:tRNA wobble uridine modification"/>
    <property type="evidence" value="ECO:0007669"/>
    <property type="project" value="InterPro"/>
</dbReference>
<comment type="pathway">
    <text evidence="3">tRNA modification; 5-methoxycarbonylmethyl-2-thiouridine-tRNA biosynthesis.</text>
</comment>
<reference evidence="10 11" key="1">
    <citation type="journal article" date="2016" name="Mol. Biol. Evol.">
        <title>Comparative Genomics of Early-Diverging Mushroom-Forming Fungi Provides Insights into the Origins of Lignocellulose Decay Capabilities.</title>
        <authorList>
            <person name="Nagy L.G."/>
            <person name="Riley R."/>
            <person name="Tritt A."/>
            <person name="Adam C."/>
            <person name="Daum C."/>
            <person name="Floudas D."/>
            <person name="Sun H."/>
            <person name="Yadav J.S."/>
            <person name="Pangilinan J."/>
            <person name="Larsson K.H."/>
            <person name="Matsuura K."/>
            <person name="Barry K."/>
            <person name="Labutti K."/>
            <person name="Kuo R."/>
            <person name="Ohm R.A."/>
            <person name="Bhattacharya S.S."/>
            <person name="Shirouzu T."/>
            <person name="Yoshinaga Y."/>
            <person name="Martin F.M."/>
            <person name="Grigoriev I.V."/>
            <person name="Hibbett D.S."/>
        </authorList>
    </citation>
    <scope>NUCLEOTIDE SEQUENCE [LARGE SCALE GENOMIC DNA]</scope>
    <source>
        <strain evidence="10 11">HHB12733</strain>
    </source>
</reference>
<dbReference type="STRING" id="1353952.A0A165FE98"/>
<dbReference type="InterPro" id="IPR019519">
    <property type="entry name" value="Elp5"/>
</dbReference>
<dbReference type="GO" id="GO:0005829">
    <property type="term" value="C:cytosol"/>
    <property type="evidence" value="ECO:0007669"/>
    <property type="project" value="TreeGrafter"/>
</dbReference>
<dbReference type="GO" id="GO:0000049">
    <property type="term" value="F:tRNA binding"/>
    <property type="evidence" value="ECO:0007669"/>
    <property type="project" value="TreeGrafter"/>
</dbReference>
<organism evidence="10 11">
    <name type="scientific">Calocera cornea HHB12733</name>
    <dbReference type="NCBI Taxonomy" id="1353952"/>
    <lineage>
        <taxon>Eukaryota</taxon>
        <taxon>Fungi</taxon>
        <taxon>Dikarya</taxon>
        <taxon>Basidiomycota</taxon>
        <taxon>Agaricomycotina</taxon>
        <taxon>Dacrymycetes</taxon>
        <taxon>Dacrymycetales</taxon>
        <taxon>Dacrymycetaceae</taxon>
        <taxon>Calocera</taxon>
    </lineage>
</organism>
<feature type="region of interest" description="Disordered" evidence="9">
    <location>
        <begin position="1"/>
        <end position="25"/>
    </location>
</feature>
<evidence type="ECO:0000256" key="8">
    <source>
        <dbReference type="ARBA" id="ARBA00023242"/>
    </source>
</evidence>
<keyword evidence="8" id="KW-0539">Nucleus</keyword>
<dbReference type="GO" id="GO:0033588">
    <property type="term" value="C:elongator holoenzyme complex"/>
    <property type="evidence" value="ECO:0007669"/>
    <property type="project" value="InterPro"/>
</dbReference>
<name>A0A165FE98_9BASI</name>
<evidence type="ECO:0000256" key="7">
    <source>
        <dbReference type="ARBA" id="ARBA00022694"/>
    </source>
</evidence>
<evidence type="ECO:0000256" key="4">
    <source>
        <dbReference type="ARBA" id="ARBA00009567"/>
    </source>
</evidence>
<comment type="subcellular location">
    <subcellularLocation>
        <location evidence="2">Cytoplasm</location>
    </subcellularLocation>
    <subcellularLocation>
        <location evidence="1">Nucleus</location>
    </subcellularLocation>
</comment>
<protein>
    <recommendedName>
        <fullName evidence="5">Elongator complex protein 5</fullName>
    </recommendedName>
</protein>
<keyword evidence="7" id="KW-0819">tRNA processing</keyword>
<evidence type="ECO:0000256" key="3">
    <source>
        <dbReference type="ARBA" id="ARBA00005043"/>
    </source>
</evidence>
<feature type="compositionally biased region" description="Acidic residues" evidence="9">
    <location>
        <begin position="349"/>
        <end position="365"/>
    </location>
</feature>
<sequence>MAQNAPTPLASLLTAQSSSPRSPSAQPELLLLQAPYNAQLPLLRSLLRAARASKHSVLVGTWDVPGRCFRALDEAGVEGDRGGEGWLRVLDFSGRVPGYELDDEGGDAMAEVLAASHALPNGPATILLLGLDTVSSDTNRSHAYALVRSLLPPLSARPSARLILPLPPSSPLLPLFLSPTLSPDLTHLLVHPTSLLPHLAQTLLTLPPPYGPEQRFWALFTSASERGEGRRPRLVALEEGVVESRVRRRGRVHRALGGWRVREREGAAGAEACAWEELPGMREMIDGVLRTGPAQATASASADPTQNLPFNLLLTPAQLAARASVPIPYAHTGQSPAAPTQGEIIYDPDSGDDVDDDDPDEDLDI</sequence>
<dbReference type="PANTHER" id="PTHR15641">
    <property type="entry name" value="ELONGATOR COMPLEX PROTEIN 5"/>
    <property type="match status" value="1"/>
</dbReference>
<evidence type="ECO:0000313" key="10">
    <source>
        <dbReference type="EMBL" id="KZT56619.1"/>
    </source>
</evidence>
<dbReference type="GO" id="GO:0005634">
    <property type="term" value="C:nucleus"/>
    <property type="evidence" value="ECO:0007669"/>
    <property type="project" value="UniProtKB-SubCell"/>
</dbReference>
<dbReference type="UniPathway" id="UPA00988"/>
<evidence type="ECO:0000256" key="1">
    <source>
        <dbReference type="ARBA" id="ARBA00004123"/>
    </source>
</evidence>
<dbReference type="AlphaFoldDB" id="A0A165FE98"/>
<keyword evidence="6" id="KW-0963">Cytoplasm</keyword>
<feature type="region of interest" description="Disordered" evidence="9">
    <location>
        <begin position="330"/>
        <end position="365"/>
    </location>
</feature>
<dbReference type="Proteomes" id="UP000076842">
    <property type="component" value="Unassembled WGS sequence"/>
</dbReference>
<dbReference type="InParanoid" id="A0A165FE98"/>
<comment type="similarity">
    <text evidence="4">Belongs to the ELP5 family.</text>
</comment>
<dbReference type="OrthoDB" id="166907at2759"/>